<keyword evidence="5 6" id="KW-0413">Isomerase</keyword>
<comment type="catalytic activity">
    <reaction evidence="1">
        <text>[protein]-peptidylproline (omega=180) = [protein]-peptidylproline (omega=0)</text>
        <dbReference type="Rhea" id="RHEA:16237"/>
        <dbReference type="Rhea" id="RHEA-COMP:10747"/>
        <dbReference type="Rhea" id="RHEA-COMP:10748"/>
        <dbReference type="ChEBI" id="CHEBI:83833"/>
        <dbReference type="ChEBI" id="CHEBI:83834"/>
        <dbReference type="EC" id="5.2.1.8"/>
    </reaction>
</comment>
<evidence type="ECO:0000256" key="7">
    <source>
        <dbReference type="SAM" id="MobiDB-lite"/>
    </source>
</evidence>
<dbReference type="PROSITE" id="PS50198">
    <property type="entry name" value="PPIC_PPIASE_2"/>
    <property type="match status" value="1"/>
</dbReference>
<dbReference type="SUPFAM" id="SSF109998">
    <property type="entry name" value="Triger factor/SurA peptide-binding domain-like"/>
    <property type="match status" value="2"/>
</dbReference>
<feature type="region of interest" description="Disordered" evidence="7">
    <location>
        <begin position="579"/>
        <end position="611"/>
    </location>
</feature>
<dbReference type="Pfam" id="PF13145">
    <property type="entry name" value="Rotamase_2"/>
    <property type="match status" value="2"/>
</dbReference>
<dbReference type="InterPro" id="IPR046357">
    <property type="entry name" value="PPIase_dom_sf"/>
</dbReference>
<dbReference type="SUPFAM" id="SSF54534">
    <property type="entry name" value="FKBP-like"/>
    <property type="match status" value="1"/>
</dbReference>
<evidence type="ECO:0000256" key="6">
    <source>
        <dbReference type="PROSITE-ProRule" id="PRU00278"/>
    </source>
</evidence>
<dbReference type="Gene3D" id="1.10.4030.10">
    <property type="entry name" value="Porin chaperone SurA, peptide-binding domain"/>
    <property type="match status" value="1"/>
</dbReference>
<evidence type="ECO:0000256" key="2">
    <source>
        <dbReference type="ARBA" id="ARBA00013194"/>
    </source>
</evidence>
<evidence type="ECO:0000256" key="1">
    <source>
        <dbReference type="ARBA" id="ARBA00000971"/>
    </source>
</evidence>
<proteinExistence type="predicted"/>
<accession>F2NNG1</accession>
<evidence type="ECO:0000313" key="11">
    <source>
        <dbReference type="Proteomes" id="UP000007030"/>
    </source>
</evidence>
<keyword evidence="8" id="KW-1133">Transmembrane helix</keyword>
<keyword evidence="11" id="KW-1185">Reference proteome</keyword>
<keyword evidence="3" id="KW-0732">Signal</keyword>
<dbReference type="InterPro" id="IPR000297">
    <property type="entry name" value="PPIase_PpiC"/>
</dbReference>
<evidence type="ECO:0000256" key="3">
    <source>
        <dbReference type="ARBA" id="ARBA00022729"/>
    </source>
</evidence>
<protein>
    <recommendedName>
        <fullName evidence="2">peptidylprolyl isomerase</fullName>
        <ecNumber evidence="2">5.2.1.8</ecNumber>
    </recommendedName>
</protein>
<name>F2NNG1_MARHT</name>
<evidence type="ECO:0000256" key="5">
    <source>
        <dbReference type="ARBA" id="ARBA00023235"/>
    </source>
</evidence>
<dbReference type="STRING" id="869210.Marky_0006"/>
<evidence type="ECO:0000256" key="4">
    <source>
        <dbReference type="ARBA" id="ARBA00023110"/>
    </source>
</evidence>
<organism evidence="10 11">
    <name type="scientific">Marinithermus hydrothermalis (strain DSM 14884 / JCM 11576 / T1)</name>
    <dbReference type="NCBI Taxonomy" id="869210"/>
    <lineage>
        <taxon>Bacteria</taxon>
        <taxon>Thermotogati</taxon>
        <taxon>Deinococcota</taxon>
        <taxon>Deinococci</taxon>
        <taxon>Thermales</taxon>
        <taxon>Thermaceae</taxon>
        <taxon>Marinithermus</taxon>
    </lineage>
</organism>
<keyword evidence="8" id="KW-0472">Membrane</keyword>
<dbReference type="eggNOG" id="COG0760">
    <property type="taxonomic scope" value="Bacteria"/>
</dbReference>
<sequence>MRVSKRAITVIFGILAVAFALGTIFLFTPQGNPQQEGRTVLWVNGEPVRELELARLQQTTPLFALNPEGALKPLIDTYFLEQVILLKALAQDAARVRVSNSKVRQQVDQIRERFGLETRQDYSDFLQQIGYTDATLRDEIRTQLRINKRLEQIREQVELSEEEARFYFTLHKDTYRTEDRIKARQIVVDDEALARELRERTLAGEEFAALAREYSKVAAEQGGAVGAEAGSDEPQPVTRIVFPKPVADAAFALKEGGLTDVIEAGGRYHLVQVEAFLPGGDASFEEVADAVRADALAAKQRQAVEDYLEAVRARATVKFADLNLFQYVNPVVATVNGEEIPLRKVAELVFSDQQVPQLIQQGLGQLAVQFFFPASLDQLIARTLLLQEAEKSGQPFVGTQEERARDVRLWKTLDVTVSEEEVRTFYNENPQRFVIPASAQVKAVTFQDKESAETFRARLIEGEALEDLAQELGGEVVDYGTVNPRQLPPVLDQLIFFSEATFAESPEGKVSELIELEDGTFQVALVNDQKPEVLRPFEEVQDEARALALAQKRNRIANEWLDELRENAQIENRLTEVLAELAPPAEEANESNGEGETAPAPSSEEPAETQP</sequence>
<dbReference type="Gene3D" id="3.10.50.40">
    <property type="match status" value="2"/>
</dbReference>
<dbReference type="PANTHER" id="PTHR47245">
    <property type="entry name" value="PEPTIDYLPROLYL ISOMERASE"/>
    <property type="match status" value="1"/>
</dbReference>
<dbReference type="AlphaFoldDB" id="F2NNG1"/>
<dbReference type="EC" id="5.2.1.8" evidence="2"/>
<feature type="domain" description="PpiC" evidence="9">
    <location>
        <begin position="178"/>
        <end position="275"/>
    </location>
</feature>
<dbReference type="Proteomes" id="UP000007030">
    <property type="component" value="Chromosome"/>
</dbReference>
<keyword evidence="8" id="KW-0812">Transmembrane</keyword>
<dbReference type="InterPro" id="IPR050245">
    <property type="entry name" value="PrsA_foldase"/>
</dbReference>
<evidence type="ECO:0000313" key="10">
    <source>
        <dbReference type="EMBL" id="AEB10771.1"/>
    </source>
</evidence>
<dbReference type="RefSeq" id="WP_013702826.1">
    <property type="nucleotide sequence ID" value="NC_015387.1"/>
</dbReference>
<dbReference type="InterPro" id="IPR027304">
    <property type="entry name" value="Trigger_fact/SurA_dom_sf"/>
</dbReference>
<dbReference type="GO" id="GO:0003755">
    <property type="term" value="F:peptidyl-prolyl cis-trans isomerase activity"/>
    <property type="evidence" value="ECO:0007669"/>
    <property type="project" value="UniProtKB-KW"/>
</dbReference>
<dbReference type="PANTHER" id="PTHR47245:SF1">
    <property type="entry name" value="FOLDASE PROTEIN PRSA"/>
    <property type="match status" value="1"/>
</dbReference>
<evidence type="ECO:0000256" key="8">
    <source>
        <dbReference type="SAM" id="Phobius"/>
    </source>
</evidence>
<evidence type="ECO:0000259" key="9">
    <source>
        <dbReference type="PROSITE" id="PS50198"/>
    </source>
</evidence>
<dbReference type="Pfam" id="PF13624">
    <property type="entry name" value="SurA_N_3"/>
    <property type="match status" value="1"/>
</dbReference>
<reference evidence="10" key="1">
    <citation type="journal article" date="2012" name="Stand. Genomic Sci.">
        <title>Complete genome sequence of the aerobic, heterotroph Marinithermus hydrothermalis type strain (T1(T)) from a deep-sea hydrothermal vent chimney.</title>
        <authorList>
            <person name="Copeland A."/>
            <person name="Gu W."/>
            <person name="Yasawong M."/>
            <person name="Lapidus A."/>
            <person name="Lucas S."/>
            <person name="Deshpande S."/>
            <person name="Pagani I."/>
            <person name="Tapia R."/>
            <person name="Cheng J.F."/>
            <person name="Goodwin L.A."/>
            <person name="Pitluck S."/>
            <person name="Liolios K."/>
            <person name="Ivanova N."/>
            <person name="Mavromatis K."/>
            <person name="Mikhailova N."/>
            <person name="Pati A."/>
            <person name="Chen A."/>
            <person name="Palaniappan K."/>
            <person name="Land M."/>
            <person name="Pan C."/>
            <person name="Brambilla E.M."/>
            <person name="Rohde M."/>
            <person name="Tindall B.J."/>
            <person name="Sikorski J."/>
            <person name="Goker M."/>
            <person name="Detter J.C."/>
            <person name="Bristow J."/>
            <person name="Eisen J.A."/>
            <person name="Markowitz V."/>
            <person name="Hugenholtz P."/>
            <person name="Kyrpides N.C."/>
            <person name="Klenk H.P."/>
            <person name="Woyke T."/>
        </authorList>
    </citation>
    <scope>NUCLEOTIDE SEQUENCE [LARGE SCALE GENOMIC DNA]</scope>
    <source>
        <strain evidence="10">DSM 14884</strain>
    </source>
</reference>
<gene>
    <name evidence="10" type="ordered locus">Marky_0006</name>
</gene>
<dbReference type="KEGG" id="mhd:Marky_0006"/>
<dbReference type="OrthoDB" id="14196at2"/>
<dbReference type="Gene3D" id="1.10.8.1040">
    <property type="match status" value="1"/>
</dbReference>
<dbReference type="EMBL" id="CP002630">
    <property type="protein sequence ID" value="AEB10771.1"/>
    <property type="molecule type" value="Genomic_DNA"/>
</dbReference>
<keyword evidence="4 6" id="KW-0697">Rotamase</keyword>
<feature type="compositionally biased region" description="Low complexity" evidence="7">
    <location>
        <begin position="579"/>
        <end position="598"/>
    </location>
</feature>
<feature type="transmembrane region" description="Helical" evidence="8">
    <location>
        <begin position="7"/>
        <end position="27"/>
    </location>
</feature>
<dbReference type="HOGENOM" id="CLU_420182_0_0_0"/>